<proteinExistence type="predicted"/>
<dbReference type="CDD" id="cd16922">
    <property type="entry name" value="HATPase_EvgS-ArcB-TorS-like"/>
    <property type="match status" value="1"/>
</dbReference>
<evidence type="ECO:0000256" key="7">
    <source>
        <dbReference type="SAM" id="Phobius"/>
    </source>
</evidence>
<evidence type="ECO:0000259" key="8">
    <source>
        <dbReference type="PROSITE" id="PS50109"/>
    </source>
</evidence>
<feature type="domain" description="PAC" evidence="10">
    <location>
        <begin position="299"/>
        <end position="351"/>
    </location>
</feature>
<dbReference type="SMART" id="SM00448">
    <property type="entry name" value="REC"/>
    <property type="match status" value="1"/>
</dbReference>
<sequence>MKKLKFEYRITLAYLFLGGVWIIFSDKLLYLIIDNANILTEIQTYKGWFFVFVTALIFYIFLKKHLNLLRYTEQELILSNAKLGESETQFSNAILSAPFPIMIHSEGEVIMLSSSWTKITGYSKKDIPTIAKWTEKAYGKKAILSKEFINKLYELEKEKDDGEWEITTSDKNKRIWEFMSTPLGKYPDGRRIVSSMAVDVTERKKGEQQLIKAKEKAEESEKALKQSGDLMKYIIEHNRSAIAIHDKDFKYIYVSQRYLEDFNLKGKNIIGKHHYDVFPDLPQKWRDVHKKALLGKVSSADEDPYYKDDGTVVWTRWECRPWYENDNTIGGFIVYSEVITERKKMELELIKAKEQAQESDRLKSAFLANMSHEIRTPMNGILGFSELLKTPNLSGDEQQKYIRVIEKSGNRMLNIINDIVDISKIEAGLMKLDIKESNINEQIDYIYTFFKPEVEAKGMQLFFKSTLPTKQATIKTDREKVFAILTNLIKNAIKYSDEGSIEFGYVLKTVGEVAELSKKAELEFFIKDTGIGIPKDRQKAIFERFIQSDIDDKKARQGAGLGLSITKVYIEMLGGKIWVKSEEGNGSTFYFTLPYNAELKEKNSAKEIEVTNNTENQGKNLKILIAEDDEVSEMLLSINVSEFSYEIMKASTGTEVVEICRNNPDIDLIMMDIRMPEMNGLEATRQIRKFNKDIVIIAQTAYGLTGDREKSLDAGCNDYITKPINKLELDSLIQKHK</sequence>
<dbReference type="InterPro" id="IPR013656">
    <property type="entry name" value="PAS_4"/>
</dbReference>
<dbReference type="PANTHER" id="PTHR45339">
    <property type="entry name" value="HYBRID SIGNAL TRANSDUCTION HISTIDINE KINASE J"/>
    <property type="match status" value="1"/>
</dbReference>
<dbReference type="PROSITE" id="PS50113">
    <property type="entry name" value="PAC"/>
    <property type="match status" value="1"/>
</dbReference>
<keyword evidence="7" id="KW-1133">Transmembrane helix</keyword>
<evidence type="ECO:0000256" key="3">
    <source>
        <dbReference type="ARBA" id="ARBA00022553"/>
    </source>
</evidence>
<dbReference type="Gene3D" id="3.30.450.20">
    <property type="entry name" value="PAS domain"/>
    <property type="match status" value="2"/>
</dbReference>
<comment type="catalytic activity">
    <reaction evidence="1">
        <text>ATP + protein L-histidine = ADP + protein N-phospho-L-histidine.</text>
        <dbReference type="EC" id="2.7.13.3"/>
    </reaction>
</comment>
<dbReference type="PROSITE" id="PS50109">
    <property type="entry name" value="HIS_KIN"/>
    <property type="match status" value="1"/>
</dbReference>
<accession>A0ABV5K2H9</accession>
<protein>
    <recommendedName>
        <fullName evidence="2">histidine kinase</fullName>
        <ecNumber evidence="2">2.7.13.3</ecNumber>
    </recommendedName>
</protein>
<keyword evidence="11" id="KW-0067">ATP-binding</keyword>
<dbReference type="SMART" id="SM00388">
    <property type="entry name" value="HisKA"/>
    <property type="match status" value="1"/>
</dbReference>
<dbReference type="Gene3D" id="3.30.565.10">
    <property type="entry name" value="Histidine kinase-like ATPase, C-terminal domain"/>
    <property type="match status" value="1"/>
</dbReference>
<evidence type="ECO:0000313" key="12">
    <source>
        <dbReference type="Proteomes" id="UP001589665"/>
    </source>
</evidence>
<evidence type="ECO:0000256" key="6">
    <source>
        <dbReference type="SAM" id="Coils"/>
    </source>
</evidence>
<dbReference type="SUPFAM" id="SSF47384">
    <property type="entry name" value="Homodimeric domain of signal transducing histidine kinase"/>
    <property type="match status" value="1"/>
</dbReference>
<comment type="caution">
    <text evidence="11">The sequence shown here is derived from an EMBL/GenBank/DDBJ whole genome shotgun (WGS) entry which is preliminary data.</text>
</comment>
<dbReference type="SUPFAM" id="SSF55874">
    <property type="entry name" value="ATPase domain of HSP90 chaperone/DNA topoisomerase II/histidine kinase"/>
    <property type="match status" value="1"/>
</dbReference>
<feature type="domain" description="Response regulatory" evidence="9">
    <location>
        <begin position="622"/>
        <end position="737"/>
    </location>
</feature>
<dbReference type="SUPFAM" id="SSF52172">
    <property type="entry name" value="CheY-like"/>
    <property type="match status" value="1"/>
</dbReference>
<evidence type="ECO:0000256" key="2">
    <source>
        <dbReference type="ARBA" id="ARBA00012438"/>
    </source>
</evidence>
<keyword evidence="11" id="KW-0547">Nucleotide-binding</keyword>
<dbReference type="EMBL" id="JBHMDX010000011">
    <property type="protein sequence ID" value="MFB9272890.1"/>
    <property type="molecule type" value="Genomic_DNA"/>
</dbReference>
<dbReference type="CDD" id="cd00130">
    <property type="entry name" value="PAS"/>
    <property type="match status" value="1"/>
</dbReference>
<dbReference type="Proteomes" id="UP001589665">
    <property type="component" value="Unassembled WGS sequence"/>
</dbReference>
<dbReference type="InterPro" id="IPR005467">
    <property type="entry name" value="His_kinase_dom"/>
</dbReference>
<keyword evidence="3 5" id="KW-0597">Phosphoprotein</keyword>
<gene>
    <name evidence="11" type="ORF">ACFFT3_13430</name>
</gene>
<dbReference type="CDD" id="cd00082">
    <property type="entry name" value="HisKA"/>
    <property type="match status" value="1"/>
</dbReference>
<dbReference type="InterPro" id="IPR000700">
    <property type="entry name" value="PAS-assoc_C"/>
</dbReference>
<dbReference type="InterPro" id="IPR003661">
    <property type="entry name" value="HisK_dim/P_dom"/>
</dbReference>
<dbReference type="InterPro" id="IPR000014">
    <property type="entry name" value="PAS"/>
</dbReference>
<dbReference type="Gene3D" id="1.10.287.130">
    <property type="match status" value="1"/>
</dbReference>
<dbReference type="RefSeq" id="WP_386658571.1">
    <property type="nucleotide sequence ID" value="NZ_JBHMDX010000011.1"/>
</dbReference>
<evidence type="ECO:0000259" key="10">
    <source>
        <dbReference type="PROSITE" id="PS50113"/>
    </source>
</evidence>
<feature type="coiled-coil region" evidence="6">
    <location>
        <begin position="335"/>
        <end position="362"/>
    </location>
</feature>
<dbReference type="PRINTS" id="PR00344">
    <property type="entry name" value="BCTRLSENSOR"/>
</dbReference>
<feature type="modified residue" description="4-aspartylphosphate" evidence="5">
    <location>
        <position position="672"/>
    </location>
</feature>
<dbReference type="PANTHER" id="PTHR45339:SF1">
    <property type="entry name" value="HYBRID SIGNAL TRANSDUCTION HISTIDINE KINASE J"/>
    <property type="match status" value="1"/>
</dbReference>
<keyword evidence="7" id="KW-0812">Transmembrane</keyword>
<evidence type="ECO:0000256" key="4">
    <source>
        <dbReference type="ARBA" id="ARBA00023012"/>
    </source>
</evidence>
<dbReference type="InterPro" id="IPR035965">
    <property type="entry name" value="PAS-like_dom_sf"/>
</dbReference>
<evidence type="ECO:0000259" key="9">
    <source>
        <dbReference type="PROSITE" id="PS50110"/>
    </source>
</evidence>
<dbReference type="SMART" id="SM00091">
    <property type="entry name" value="PAS"/>
    <property type="match status" value="2"/>
</dbReference>
<dbReference type="InterPro" id="IPR036097">
    <property type="entry name" value="HisK_dim/P_sf"/>
</dbReference>
<dbReference type="InterPro" id="IPR003594">
    <property type="entry name" value="HATPase_dom"/>
</dbReference>
<keyword evidence="7" id="KW-0472">Membrane</keyword>
<dbReference type="SUPFAM" id="SSF55785">
    <property type="entry name" value="PYP-like sensor domain (PAS domain)"/>
    <property type="match status" value="2"/>
</dbReference>
<reference evidence="11 12" key="1">
    <citation type="submission" date="2024-09" db="EMBL/GenBank/DDBJ databases">
        <authorList>
            <person name="Sun Q."/>
            <person name="Mori K."/>
        </authorList>
    </citation>
    <scope>NUCLEOTIDE SEQUENCE [LARGE SCALE GENOMIC DNA]</scope>
    <source>
        <strain evidence="11 12">JCM 13034</strain>
    </source>
</reference>
<dbReference type="Pfam" id="PF00512">
    <property type="entry name" value="HisKA"/>
    <property type="match status" value="1"/>
</dbReference>
<dbReference type="InterPro" id="IPR036890">
    <property type="entry name" value="HATPase_C_sf"/>
</dbReference>
<keyword evidence="4" id="KW-0902">Two-component regulatory system</keyword>
<dbReference type="CDD" id="cd17546">
    <property type="entry name" value="REC_hyHK_CKI1_RcsC-like"/>
    <property type="match status" value="1"/>
</dbReference>
<name>A0ABV5K2H9_9FLAO</name>
<evidence type="ECO:0000313" key="11">
    <source>
        <dbReference type="EMBL" id="MFB9272890.1"/>
    </source>
</evidence>
<dbReference type="PROSITE" id="PS50110">
    <property type="entry name" value="RESPONSE_REGULATORY"/>
    <property type="match status" value="1"/>
</dbReference>
<feature type="transmembrane region" description="Helical" evidence="7">
    <location>
        <begin position="12"/>
        <end position="33"/>
    </location>
</feature>
<dbReference type="Gene3D" id="3.40.50.2300">
    <property type="match status" value="1"/>
</dbReference>
<keyword evidence="12" id="KW-1185">Reference proteome</keyword>
<evidence type="ECO:0000256" key="5">
    <source>
        <dbReference type="PROSITE-ProRule" id="PRU00169"/>
    </source>
</evidence>
<dbReference type="InterPro" id="IPR004358">
    <property type="entry name" value="Sig_transdc_His_kin-like_C"/>
</dbReference>
<dbReference type="NCBIfam" id="TIGR00229">
    <property type="entry name" value="sensory_box"/>
    <property type="match status" value="2"/>
</dbReference>
<dbReference type="InterPro" id="IPR001789">
    <property type="entry name" value="Sig_transdc_resp-reg_receiver"/>
</dbReference>
<feature type="domain" description="Histidine kinase" evidence="8">
    <location>
        <begin position="369"/>
        <end position="597"/>
    </location>
</feature>
<keyword evidence="6" id="KW-0175">Coiled coil</keyword>
<dbReference type="Pfam" id="PF02518">
    <property type="entry name" value="HATPase_c"/>
    <property type="match status" value="1"/>
</dbReference>
<dbReference type="Pfam" id="PF08448">
    <property type="entry name" value="PAS_4"/>
    <property type="match status" value="1"/>
</dbReference>
<evidence type="ECO:0000256" key="1">
    <source>
        <dbReference type="ARBA" id="ARBA00000085"/>
    </source>
</evidence>
<dbReference type="Pfam" id="PF00072">
    <property type="entry name" value="Response_reg"/>
    <property type="match status" value="1"/>
</dbReference>
<organism evidence="11 12">
    <name type="scientific">Lutibacter litoralis</name>
    <dbReference type="NCBI Taxonomy" id="321268"/>
    <lineage>
        <taxon>Bacteria</taxon>
        <taxon>Pseudomonadati</taxon>
        <taxon>Bacteroidota</taxon>
        <taxon>Flavobacteriia</taxon>
        <taxon>Flavobacteriales</taxon>
        <taxon>Flavobacteriaceae</taxon>
        <taxon>Lutibacter</taxon>
    </lineage>
</organism>
<dbReference type="EC" id="2.7.13.3" evidence="2"/>
<dbReference type="InterPro" id="IPR011006">
    <property type="entry name" value="CheY-like_superfamily"/>
</dbReference>
<feature type="transmembrane region" description="Helical" evidence="7">
    <location>
        <begin position="45"/>
        <end position="62"/>
    </location>
</feature>
<dbReference type="SMART" id="SM00387">
    <property type="entry name" value="HATPase_c"/>
    <property type="match status" value="1"/>
</dbReference>
<dbReference type="GO" id="GO:0005524">
    <property type="term" value="F:ATP binding"/>
    <property type="evidence" value="ECO:0007669"/>
    <property type="project" value="UniProtKB-KW"/>
</dbReference>